<feature type="compositionally biased region" description="Polar residues" evidence="1">
    <location>
        <begin position="21"/>
        <end position="41"/>
    </location>
</feature>
<dbReference type="OrthoDB" id="2855464at2759"/>
<evidence type="ECO:0000313" key="3">
    <source>
        <dbReference type="EMBL" id="KAJ4473107.1"/>
    </source>
</evidence>
<keyword evidence="4" id="KW-1185">Reference proteome</keyword>
<evidence type="ECO:0000313" key="2">
    <source>
        <dbReference type="EMBL" id="KAJ4472626.1"/>
    </source>
</evidence>
<accession>A0A9W9A3J8</accession>
<gene>
    <name evidence="2" type="ORF">J3R30DRAFT_3407034</name>
    <name evidence="3" type="ORF">J3R30DRAFT_764272</name>
</gene>
<evidence type="ECO:0000256" key="1">
    <source>
        <dbReference type="SAM" id="MobiDB-lite"/>
    </source>
</evidence>
<evidence type="ECO:0000313" key="4">
    <source>
        <dbReference type="Proteomes" id="UP001150266"/>
    </source>
</evidence>
<reference evidence="2" key="1">
    <citation type="submission" date="2022-08" db="EMBL/GenBank/DDBJ databases">
        <title>A Global Phylogenomic Analysis of the Shiitake Genus Lentinula.</title>
        <authorList>
            <consortium name="DOE Joint Genome Institute"/>
            <person name="Sierra-Patev S."/>
            <person name="Min B."/>
            <person name="Naranjo-Ortiz M."/>
            <person name="Looney B."/>
            <person name="Konkel Z."/>
            <person name="Slot J.C."/>
            <person name="Sakamoto Y."/>
            <person name="Steenwyk J.L."/>
            <person name="Rokas A."/>
            <person name="Carro J."/>
            <person name="Camarero S."/>
            <person name="Ferreira P."/>
            <person name="Molpeceres G."/>
            <person name="Ruiz-Duenas F.J."/>
            <person name="Serrano A."/>
            <person name="Henrissat B."/>
            <person name="Drula E."/>
            <person name="Hughes K.W."/>
            <person name="Mata J.L."/>
            <person name="Ishikawa N.K."/>
            <person name="Vargas-Isla R."/>
            <person name="Ushijima S."/>
            <person name="Smith C.A."/>
            <person name="Ahrendt S."/>
            <person name="Andreopoulos W."/>
            <person name="He G."/>
            <person name="Labutti K."/>
            <person name="Lipzen A."/>
            <person name="Ng V."/>
            <person name="Riley R."/>
            <person name="Sandor L."/>
            <person name="Barry K."/>
            <person name="Martinez A.T."/>
            <person name="Xiao Y."/>
            <person name="Gibbons J.G."/>
            <person name="Terashima K."/>
            <person name="Grigoriev I.V."/>
            <person name="Hibbett D.S."/>
        </authorList>
    </citation>
    <scope>NUCLEOTIDE SEQUENCE</scope>
    <source>
        <strain evidence="2">JLM2183</strain>
    </source>
</reference>
<dbReference type="EMBL" id="JAOTPV010000019">
    <property type="protein sequence ID" value="KAJ4472626.1"/>
    <property type="molecule type" value="Genomic_DNA"/>
</dbReference>
<dbReference type="EMBL" id="JAOTPV010000018">
    <property type="protein sequence ID" value="KAJ4473107.1"/>
    <property type="molecule type" value="Genomic_DNA"/>
</dbReference>
<organism evidence="2 4">
    <name type="scientific">Lentinula aciculospora</name>
    <dbReference type="NCBI Taxonomy" id="153920"/>
    <lineage>
        <taxon>Eukaryota</taxon>
        <taxon>Fungi</taxon>
        <taxon>Dikarya</taxon>
        <taxon>Basidiomycota</taxon>
        <taxon>Agaricomycotina</taxon>
        <taxon>Agaricomycetes</taxon>
        <taxon>Agaricomycetidae</taxon>
        <taxon>Agaricales</taxon>
        <taxon>Marasmiineae</taxon>
        <taxon>Omphalotaceae</taxon>
        <taxon>Lentinula</taxon>
    </lineage>
</organism>
<protein>
    <submittedName>
        <fullName evidence="2">Uncharacterized protein</fullName>
    </submittedName>
</protein>
<proteinExistence type="predicted"/>
<feature type="region of interest" description="Disordered" evidence="1">
    <location>
        <begin position="1"/>
        <end position="41"/>
    </location>
</feature>
<name>A0A9W9A3J8_9AGAR</name>
<dbReference type="AlphaFoldDB" id="A0A9W9A3J8"/>
<dbReference type="Proteomes" id="UP001150266">
    <property type="component" value="Unassembled WGS sequence"/>
</dbReference>
<feature type="compositionally biased region" description="Basic residues" evidence="1">
    <location>
        <begin position="1"/>
        <end position="11"/>
    </location>
</feature>
<comment type="caution">
    <text evidence="2">The sequence shown here is derived from an EMBL/GenBank/DDBJ whole genome shotgun (WGS) entry which is preliminary data.</text>
</comment>
<sequence>MATKKPTKCRKNNVAGRARTKASTNKTHQIPASSPTSNTVGENLTAAEKTRHDILLNDENCVEILSEEQVKCRCNSTITLGKGYKYHLTPWFKHENRCAKVRAVYYGRGLDMPSKCMIADFGRKKAEEIIAARKSGELIELTSAPGVSRLGHNRGQANQDIDASNPTCGSSSTGGYNFASLSATISPPLLLAAMPIPSMHSPISKSVPLIVNDPMPAPFTAVVSNNTSDTMTCKRIEMALPRVAADHEWPLPHPEFERHSCVLDWNIAAAKARVRAQ</sequence>